<feature type="transmembrane region" description="Helical" evidence="5">
    <location>
        <begin position="156"/>
        <end position="179"/>
    </location>
</feature>
<organism evidence="6 7">
    <name type="scientific">Wickerhamomyces anomalus (strain ATCC 58044 / CBS 1984 / NCYC 433 / NRRL Y-366-8)</name>
    <name type="common">Yeast</name>
    <name type="synonym">Hansenula anomala</name>
    <dbReference type="NCBI Taxonomy" id="683960"/>
    <lineage>
        <taxon>Eukaryota</taxon>
        <taxon>Fungi</taxon>
        <taxon>Dikarya</taxon>
        <taxon>Ascomycota</taxon>
        <taxon>Saccharomycotina</taxon>
        <taxon>Saccharomycetes</taxon>
        <taxon>Phaffomycetales</taxon>
        <taxon>Wickerhamomycetaceae</taxon>
        <taxon>Wickerhamomyces</taxon>
    </lineage>
</organism>
<dbReference type="InterPro" id="IPR036259">
    <property type="entry name" value="MFS_trans_sf"/>
</dbReference>
<evidence type="ECO:0008006" key="8">
    <source>
        <dbReference type="Google" id="ProtNLM"/>
    </source>
</evidence>
<evidence type="ECO:0000256" key="3">
    <source>
        <dbReference type="ARBA" id="ARBA00022989"/>
    </source>
</evidence>
<feature type="transmembrane region" description="Helical" evidence="5">
    <location>
        <begin position="485"/>
        <end position="505"/>
    </location>
</feature>
<dbReference type="PANTHER" id="PTHR23507:SF1">
    <property type="entry name" value="FI18259P1-RELATED"/>
    <property type="match status" value="1"/>
</dbReference>
<dbReference type="PANTHER" id="PTHR23507">
    <property type="entry name" value="ZGC:174356"/>
    <property type="match status" value="1"/>
</dbReference>
<dbReference type="InterPro" id="IPR011701">
    <property type="entry name" value="MFS"/>
</dbReference>
<feature type="non-terminal residue" evidence="6">
    <location>
        <position position="547"/>
    </location>
</feature>
<evidence type="ECO:0000313" key="7">
    <source>
        <dbReference type="Proteomes" id="UP000094112"/>
    </source>
</evidence>
<dbReference type="AlphaFoldDB" id="A0A1E3P3H1"/>
<sequence length="547" mass="61805">QEEEDLEYYATLKEKEEDWFAESQTYFQKLKWYVRPSKKVIYLILSIHTLSFTILMGPLMMLMLDNICTSHMKKVFPKPTCHHGGHMNMAANHTKRMDMDNGPSTLHTDGPTYQCKYEDAQKVLSNVQSTLSVISGVLGFTLSGKFGQFSDRFGRVFVFKIFAVINLLHTVGLLMYFMLNEKTFNSAFLISVSSVGYFSGGIMTLLANGNSYLNDIVLSRERTFSISLLMSFVYAMLGVGPLLGSFLVKLTHGSNLAPLVASLVFGIISAILIFTIMVETRHPVARKLAQERYEIKNNRHMNHSHNVILRILMVQYDCILSFFRPMKRLWIPKTIRHGSTIPRYNVITLILVDVFNMASTVGTFHVVILYCMLKYKWSSVEIGYYMSMGGFGRAAVLLFIAPVFLKILEKKFGYKIITSSVDKLDKTSIMVSLIFVFLSSLSIFIFDSSLGVYLSSVLQSLSGLVSPTIQSSVIKYSNKTEAGEMFGAMALVRHLAMLIMPVLFLQIYSRTVDINPLIFNFITCVGSVLTIILAAVVLRVYEEQLEE</sequence>
<protein>
    <recommendedName>
        <fullName evidence="8">Major facilitator superfamily (MFS) profile domain-containing protein</fullName>
    </recommendedName>
</protein>
<feature type="transmembrane region" description="Helical" evidence="5">
    <location>
        <begin position="123"/>
        <end position="144"/>
    </location>
</feature>
<dbReference type="EMBL" id="KV454210">
    <property type="protein sequence ID" value="ODQ60036.1"/>
    <property type="molecule type" value="Genomic_DNA"/>
</dbReference>
<proteinExistence type="predicted"/>
<dbReference type="GO" id="GO:0016020">
    <property type="term" value="C:membrane"/>
    <property type="evidence" value="ECO:0007669"/>
    <property type="project" value="UniProtKB-SubCell"/>
</dbReference>
<keyword evidence="3 5" id="KW-1133">Transmembrane helix</keyword>
<feature type="transmembrane region" description="Helical" evidence="5">
    <location>
        <begin position="259"/>
        <end position="278"/>
    </location>
</feature>
<keyword evidence="4 5" id="KW-0472">Membrane</keyword>
<evidence type="ECO:0000313" key="6">
    <source>
        <dbReference type="EMBL" id="ODQ60036.1"/>
    </source>
</evidence>
<feature type="transmembrane region" description="Helical" evidence="5">
    <location>
        <begin position="429"/>
        <end position="454"/>
    </location>
</feature>
<feature type="transmembrane region" description="Helical" evidence="5">
    <location>
        <begin position="40"/>
        <end position="64"/>
    </location>
</feature>
<evidence type="ECO:0000256" key="1">
    <source>
        <dbReference type="ARBA" id="ARBA00004141"/>
    </source>
</evidence>
<dbReference type="Proteomes" id="UP000094112">
    <property type="component" value="Unassembled WGS sequence"/>
</dbReference>
<dbReference type="SUPFAM" id="SSF103473">
    <property type="entry name" value="MFS general substrate transporter"/>
    <property type="match status" value="1"/>
</dbReference>
<feature type="non-terminal residue" evidence="6">
    <location>
        <position position="1"/>
    </location>
</feature>
<gene>
    <name evidence="6" type="ORF">WICANDRAFT_24104</name>
</gene>
<keyword evidence="7" id="KW-1185">Reference proteome</keyword>
<feature type="transmembrane region" description="Helical" evidence="5">
    <location>
        <begin position="186"/>
        <end position="206"/>
    </location>
</feature>
<evidence type="ECO:0000256" key="4">
    <source>
        <dbReference type="ARBA" id="ARBA00023136"/>
    </source>
</evidence>
<name>A0A1E3P3H1_WICAA</name>
<evidence type="ECO:0000256" key="2">
    <source>
        <dbReference type="ARBA" id="ARBA00022692"/>
    </source>
</evidence>
<feature type="transmembrane region" description="Helical" evidence="5">
    <location>
        <begin position="517"/>
        <end position="541"/>
    </location>
</feature>
<comment type="subcellular location">
    <subcellularLocation>
        <location evidence="1">Membrane</location>
        <topology evidence="1">Multi-pass membrane protein</topology>
    </subcellularLocation>
</comment>
<keyword evidence="2 5" id="KW-0812">Transmembrane</keyword>
<dbReference type="OrthoDB" id="3026777at2759"/>
<dbReference type="RefSeq" id="XP_019039243.1">
    <property type="nucleotide sequence ID" value="XM_019181015.1"/>
</dbReference>
<dbReference type="GO" id="GO:0022857">
    <property type="term" value="F:transmembrane transporter activity"/>
    <property type="evidence" value="ECO:0007669"/>
    <property type="project" value="InterPro"/>
</dbReference>
<feature type="transmembrane region" description="Helical" evidence="5">
    <location>
        <begin position="344"/>
        <end position="370"/>
    </location>
</feature>
<dbReference type="Gene3D" id="1.20.1250.20">
    <property type="entry name" value="MFS general substrate transporter like domains"/>
    <property type="match status" value="1"/>
</dbReference>
<reference evidence="6 7" key="1">
    <citation type="journal article" date="2016" name="Proc. Natl. Acad. Sci. U.S.A.">
        <title>Comparative genomics of biotechnologically important yeasts.</title>
        <authorList>
            <person name="Riley R."/>
            <person name="Haridas S."/>
            <person name="Wolfe K.H."/>
            <person name="Lopes M.R."/>
            <person name="Hittinger C.T."/>
            <person name="Goeker M."/>
            <person name="Salamov A.A."/>
            <person name="Wisecaver J.H."/>
            <person name="Long T.M."/>
            <person name="Calvey C.H."/>
            <person name="Aerts A.L."/>
            <person name="Barry K.W."/>
            <person name="Choi C."/>
            <person name="Clum A."/>
            <person name="Coughlan A.Y."/>
            <person name="Deshpande S."/>
            <person name="Douglass A.P."/>
            <person name="Hanson S.J."/>
            <person name="Klenk H.-P."/>
            <person name="LaButti K.M."/>
            <person name="Lapidus A."/>
            <person name="Lindquist E.A."/>
            <person name="Lipzen A.M."/>
            <person name="Meier-Kolthoff J.P."/>
            <person name="Ohm R.A."/>
            <person name="Otillar R.P."/>
            <person name="Pangilinan J.L."/>
            <person name="Peng Y."/>
            <person name="Rokas A."/>
            <person name="Rosa C.A."/>
            <person name="Scheuner C."/>
            <person name="Sibirny A.A."/>
            <person name="Slot J.C."/>
            <person name="Stielow J.B."/>
            <person name="Sun H."/>
            <person name="Kurtzman C.P."/>
            <person name="Blackwell M."/>
            <person name="Grigoriev I.V."/>
            <person name="Jeffries T.W."/>
        </authorList>
    </citation>
    <scope>NUCLEOTIDE SEQUENCE [LARGE SCALE GENOMIC DNA]</scope>
    <source>
        <strain evidence="7">ATCC 58044 / CBS 1984 / NCYC 433 / NRRL Y-366-8</strain>
    </source>
</reference>
<feature type="transmembrane region" description="Helical" evidence="5">
    <location>
        <begin position="382"/>
        <end position="408"/>
    </location>
</feature>
<dbReference type="GeneID" id="30198261"/>
<evidence type="ECO:0000256" key="5">
    <source>
        <dbReference type="SAM" id="Phobius"/>
    </source>
</evidence>
<accession>A0A1E3P3H1</accession>
<feature type="transmembrane region" description="Helical" evidence="5">
    <location>
        <begin position="226"/>
        <end position="247"/>
    </location>
</feature>
<dbReference type="Pfam" id="PF07690">
    <property type="entry name" value="MFS_1"/>
    <property type="match status" value="1"/>
</dbReference>